<evidence type="ECO:0000313" key="5">
    <source>
        <dbReference type="Proteomes" id="UP000001491"/>
    </source>
</evidence>
<evidence type="ECO:0000259" key="3">
    <source>
        <dbReference type="Pfam" id="PF01732"/>
    </source>
</evidence>
<keyword evidence="2" id="KW-0732">Signal</keyword>
<dbReference type="NCBIfam" id="NF045842">
    <property type="entry name" value="MIP_near_MIB"/>
    <property type="match status" value="1"/>
</dbReference>
<dbReference type="InterPro" id="IPR022381">
    <property type="entry name" value="Uncharacterised_MG067"/>
</dbReference>
<feature type="coiled-coil region" evidence="1">
    <location>
        <begin position="49"/>
        <end position="76"/>
    </location>
</feature>
<dbReference type="Pfam" id="PF01732">
    <property type="entry name" value="Mycop_pep_DUF31"/>
    <property type="match status" value="1"/>
</dbReference>
<dbReference type="PRINTS" id="PR00840">
    <property type="entry name" value="Y06768FAMILY"/>
</dbReference>
<dbReference type="AlphaFoldDB" id="C5J6E8"/>
<reference evidence="5" key="1">
    <citation type="journal article" date="2009" name="BMC Bioinformatics">
        <title>The Mycoplasma conjunctivae genome sequencing, annotation and analysis.</title>
        <authorList>
            <person name="Calderon-Copete S.P."/>
            <person name="Wigger G."/>
            <person name="Wunderlin C."/>
            <person name="Schmidheini T."/>
            <person name="Frey J."/>
            <person name="Quail M.A."/>
            <person name="Falquet L."/>
        </authorList>
    </citation>
    <scope>NUCLEOTIDE SEQUENCE [LARGE SCALE GENOMIC DNA]</scope>
    <source>
        <strain evidence="5">ATCC 25834 / NCTC 10147 / HRC/581</strain>
    </source>
</reference>
<dbReference type="HOGENOM" id="CLU_017888_0_0_14"/>
<protein>
    <recommendedName>
        <fullName evidence="3">DUF31 domain-containing protein</fullName>
    </recommendedName>
</protein>
<keyword evidence="5" id="KW-1185">Reference proteome</keyword>
<dbReference type="NCBIfam" id="NF045841">
    <property type="entry name" value="Ig_SerProt_MIP"/>
    <property type="match status" value="1"/>
</dbReference>
<feature type="domain" description="DUF31" evidence="3">
    <location>
        <begin position="305"/>
        <end position="690"/>
    </location>
</feature>
<proteinExistence type="predicted"/>
<dbReference type="EMBL" id="FM864216">
    <property type="protein sequence ID" value="CAT05040.1"/>
    <property type="molecule type" value="Genomic_DNA"/>
</dbReference>
<evidence type="ECO:0000256" key="1">
    <source>
        <dbReference type="SAM" id="Coils"/>
    </source>
</evidence>
<feature type="signal peptide" evidence="2">
    <location>
        <begin position="1"/>
        <end position="16"/>
    </location>
</feature>
<evidence type="ECO:0000313" key="4">
    <source>
        <dbReference type="EMBL" id="CAT05040.1"/>
    </source>
</evidence>
<dbReference type="eggNOG" id="ENOG5033SXH">
    <property type="taxonomic scope" value="Bacteria"/>
</dbReference>
<dbReference type="PROSITE" id="PS51257">
    <property type="entry name" value="PROKAR_LIPOPROTEIN"/>
    <property type="match status" value="1"/>
</dbReference>
<name>C5J6E8_MESCH</name>
<evidence type="ECO:0000256" key="2">
    <source>
        <dbReference type="SAM" id="SignalP"/>
    </source>
</evidence>
<keyword evidence="1" id="KW-0175">Coiled coil</keyword>
<feature type="coiled-coil region" evidence="1">
    <location>
        <begin position="133"/>
        <end position="163"/>
    </location>
</feature>
<feature type="chain" id="PRO_5002952156" description="DUF31 domain-containing protein" evidence="2">
    <location>
        <begin position="17"/>
        <end position="791"/>
    </location>
</feature>
<gene>
    <name evidence="4" type="ordered locus">MCJ_003510</name>
</gene>
<accession>C5J6E8</accession>
<dbReference type="Proteomes" id="UP000001491">
    <property type="component" value="Chromosome"/>
</dbReference>
<dbReference type="InterPro" id="IPR022382">
    <property type="entry name" value="Mycoplasma_peptidase_DUF31"/>
</dbReference>
<sequence>MKKIFWFLLLSSSALITVVSCQQNDQKPIKIKTINQKLPADQQTINNKVDNKVVDLKTLNLEIDKLKSNLNINKLDIENFVAKIASYKKNLAAKDELIDQTLNSFTTFLEQQNFQIEAKREQFIDFLDQFFNLLNSQDKNNDLKNQDQKLQTEQKEIERLDDKFSIYPGQNHFEFNKNGDQIITDQYRFDNPDREVQHFQSLFGKISTGKTSAKLVDVQAFPKKFNSPEKPIINLLDEKAKSVNQPLYENAQKRAFSLPDLDSTGKIIGLKINNFQQGLTTPAWWGDSLAKGGPNRLGLPRLIPNEKYLKLAKSSIGVTINNGFVDQNSTQDETKLLRSYIPAFSTWNIIDYKLEENGKYPLTWYFLTNAHVANTLRLANDFAKNKAYGRDADNYNEKFKQYNTWSISLNKLKSNNELKKVLPTTNGFKNEDFYQKVTLRVKEKNGNIYNNGQDKNGEILINQKPTKELNVRTIVIGTNVLKSKPSDFSRQKVYQNLEEIFDFAIIELTFDNEADAKKITYDYFRDKQDHFRVSKLNLLDAQEYKKFPLKNFYGLGWPLSKGETLLTLSKENDSQNWQTRNFSQSPWVNKPLILFNNSDKISTLYDQGGNLAWSRSYRSFVNLPGLTDYFISTPLLSSDLYKISHYDAQKQQFVNTSYILGGQGTILDNFSGSGGLSGTNIYLGDGSNYSLLFAGDNRASASLTLNLRSYGYDYQGYYGGYNLPAYDLIYGSVNQNKSYWDAMNQLYGSLLKTNLFPKGFGDDSKIDVFANSKTVNLNNGTKQNLWLKPLE</sequence>
<organism evidence="4 5">
    <name type="scientific">Mesomycoplasma conjunctivae (strain ATCC 25834 / NCTC 10147 / HRC/581)</name>
    <name type="common">Mycoplasma conjunctivae</name>
    <dbReference type="NCBI Taxonomy" id="572263"/>
    <lineage>
        <taxon>Bacteria</taxon>
        <taxon>Bacillati</taxon>
        <taxon>Mycoplasmatota</taxon>
        <taxon>Mycoplasmoidales</taxon>
        <taxon>Metamycoplasmataceae</taxon>
        <taxon>Mesomycoplasma</taxon>
    </lineage>
</organism>
<dbReference type="KEGG" id="mco:MCJ_003510"/>